<reference evidence="1 2" key="1">
    <citation type="journal article" date="2023" name="J. Hered.">
        <title>Chromosome-level genome of the wood stork (Mycteria americana) provides insight into avian chromosome evolution.</title>
        <authorList>
            <person name="Flamio R. Jr."/>
            <person name="Ramstad K.M."/>
        </authorList>
    </citation>
    <scope>NUCLEOTIDE SEQUENCE [LARGE SCALE GENOMIC DNA]</scope>
    <source>
        <strain evidence="1">JAX WOST 10</strain>
    </source>
</reference>
<evidence type="ECO:0000313" key="2">
    <source>
        <dbReference type="Proteomes" id="UP001333110"/>
    </source>
</evidence>
<proteinExistence type="predicted"/>
<accession>A0AAN7PLR9</accession>
<comment type="caution">
    <text evidence="1">The sequence shown here is derived from an EMBL/GenBank/DDBJ whole genome shotgun (WGS) entry which is preliminary data.</text>
</comment>
<dbReference type="AlphaFoldDB" id="A0AAN7PLR9"/>
<dbReference type="EMBL" id="JAUNZN010000002">
    <property type="protein sequence ID" value="KAK4828038.1"/>
    <property type="molecule type" value="Genomic_DNA"/>
</dbReference>
<organism evidence="1 2">
    <name type="scientific">Mycteria americana</name>
    <name type="common">Wood stork</name>
    <dbReference type="NCBI Taxonomy" id="33587"/>
    <lineage>
        <taxon>Eukaryota</taxon>
        <taxon>Metazoa</taxon>
        <taxon>Chordata</taxon>
        <taxon>Craniata</taxon>
        <taxon>Vertebrata</taxon>
        <taxon>Euteleostomi</taxon>
        <taxon>Archelosauria</taxon>
        <taxon>Archosauria</taxon>
        <taxon>Dinosauria</taxon>
        <taxon>Saurischia</taxon>
        <taxon>Theropoda</taxon>
        <taxon>Coelurosauria</taxon>
        <taxon>Aves</taxon>
        <taxon>Neognathae</taxon>
        <taxon>Neoaves</taxon>
        <taxon>Aequornithes</taxon>
        <taxon>Ciconiiformes</taxon>
        <taxon>Ciconiidae</taxon>
        <taxon>Mycteria</taxon>
    </lineage>
</organism>
<name>A0AAN7PLR9_MYCAM</name>
<evidence type="ECO:0000313" key="1">
    <source>
        <dbReference type="EMBL" id="KAK4828038.1"/>
    </source>
</evidence>
<dbReference type="Proteomes" id="UP001333110">
    <property type="component" value="Unassembled WGS sequence"/>
</dbReference>
<sequence>MSQQCTLEAMVANSRLGCINRSVVSKSREAIISLSSALKSGRWHPILDPQHKNDTDKLQQVQGRATMEHLPCKERLREMDFFSLEKRWLGAGRCQSILQIPIRSLVRRVFTEVNGKTDILTKMKRLPRVVVDSPF</sequence>
<keyword evidence="2" id="KW-1185">Reference proteome</keyword>
<gene>
    <name evidence="1" type="ORF">QYF61_022815</name>
</gene>
<protein>
    <submittedName>
        <fullName evidence="1">Uncharacterized protein</fullName>
    </submittedName>
</protein>